<comment type="similarity">
    <text evidence="2">Belongs to the ABC transporter superfamily.</text>
</comment>
<evidence type="ECO:0000256" key="1">
    <source>
        <dbReference type="ARBA" id="ARBA00004202"/>
    </source>
</evidence>
<dbReference type="SUPFAM" id="SSF52540">
    <property type="entry name" value="P-loop containing nucleoside triphosphate hydrolases"/>
    <property type="match status" value="1"/>
</dbReference>
<accession>A0A5M3XBN2</accession>
<dbReference type="CDD" id="cd03257">
    <property type="entry name" value="ABC_NikE_OppD_transporters"/>
    <property type="match status" value="1"/>
</dbReference>
<evidence type="ECO:0000313" key="10">
    <source>
        <dbReference type="Proteomes" id="UP000377595"/>
    </source>
</evidence>
<name>A0A5M3XBN2_9ACTN</name>
<dbReference type="GO" id="GO:0005886">
    <property type="term" value="C:plasma membrane"/>
    <property type="evidence" value="ECO:0007669"/>
    <property type="project" value="UniProtKB-SubCell"/>
</dbReference>
<protein>
    <submittedName>
        <fullName evidence="9">ABC transporter ATP-binding protein</fullName>
    </submittedName>
</protein>
<dbReference type="InterPro" id="IPR017871">
    <property type="entry name" value="ABC_transporter-like_CS"/>
</dbReference>
<dbReference type="SMART" id="SM00382">
    <property type="entry name" value="AAA"/>
    <property type="match status" value="1"/>
</dbReference>
<dbReference type="Gene3D" id="3.40.50.300">
    <property type="entry name" value="P-loop containing nucleotide triphosphate hydrolases"/>
    <property type="match status" value="1"/>
</dbReference>
<dbReference type="InterPro" id="IPR050388">
    <property type="entry name" value="ABC_Ni/Peptide_Import"/>
</dbReference>
<dbReference type="GO" id="GO:0015833">
    <property type="term" value="P:peptide transport"/>
    <property type="evidence" value="ECO:0007669"/>
    <property type="project" value="InterPro"/>
</dbReference>
<dbReference type="InterPro" id="IPR013563">
    <property type="entry name" value="Oligopep_ABC_C"/>
</dbReference>
<evidence type="ECO:0000256" key="3">
    <source>
        <dbReference type="ARBA" id="ARBA00022448"/>
    </source>
</evidence>
<evidence type="ECO:0000256" key="5">
    <source>
        <dbReference type="ARBA" id="ARBA00022741"/>
    </source>
</evidence>
<keyword evidence="5" id="KW-0547">Nucleotide-binding</keyword>
<keyword evidence="4" id="KW-1003">Cell membrane</keyword>
<dbReference type="PANTHER" id="PTHR43297:SF2">
    <property type="entry name" value="DIPEPTIDE TRANSPORT ATP-BINDING PROTEIN DPPD"/>
    <property type="match status" value="1"/>
</dbReference>
<proteinExistence type="inferred from homology"/>
<reference evidence="9 10" key="1">
    <citation type="submission" date="2019-10" db="EMBL/GenBank/DDBJ databases">
        <title>Whole genome shotgun sequence of Acrocarpospora pleiomorpha NBRC 16267.</title>
        <authorList>
            <person name="Ichikawa N."/>
            <person name="Kimura A."/>
            <person name="Kitahashi Y."/>
            <person name="Komaki H."/>
            <person name="Oguchi A."/>
        </authorList>
    </citation>
    <scope>NUCLEOTIDE SEQUENCE [LARGE SCALE GENOMIC DNA]</scope>
    <source>
        <strain evidence="9 10">NBRC 16267</strain>
    </source>
</reference>
<dbReference type="InterPro" id="IPR003439">
    <property type="entry name" value="ABC_transporter-like_ATP-bd"/>
</dbReference>
<evidence type="ECO:0000256" key="2">
    <source>
        <dbReference type="ARBA" id="ARBA00005417"/>
    </source>
</evidence>
<sequence length="330" mass="34987">MTDPVLSVRGLVIDFTGRPGRRALVQDVDFDVSRGQSVALIGESGCGKTLTSLAVLGLLPPRMRVSAGSITLGGVDVLSAGERTLRGLRGRTIGAIFQEPMSSLNPTMTVGDQIGESRRMHLGESRRTARARAVELLDRVGIPNAATRARAYPHEMSGGMQQRVMIAAAIACEPAVVLADEPTTALDATVQADILTLLEDLRRDLGLGVLLVTHDLGVVADFCADVVVMYAGHVVERASAKKLFHAPRHPYTEALLRAVPQAGHARTTLNVIPGRVPAGGALPTGCRFRPRCSYAEPCCAEPQLGAVNDDAHFTFCDRVAAGELVLGSRS</sequence>
<evidence type="ECO:0000259" key="8">
    <source>
        <dbReference type="PROSITE" id="PS50893"/>
    </source>
</evidence>
<dbReference type="InterPro" id="IPR027417">
    <property type="entry name" value="P-loop_NTPase"/>
</dbReference>
<dbReference type="GO" id="GO:0005524">
    <property type="term" value="F:ATP binding"/>
    <property type="evidence" value="ECO:0007669"/>
    <property type="project" value="UniProtKB-KW"/>
</dbReference>
<keyword evidence="6 9" id="KW-0067">ATP-binding</keyword>
<gene>
    <name evidence="9" type="ORF">Aple_020030</name>
</gene>
<evidence type="ECO:0000256" key="4">
    <source>
        <dbReference type="ARBA" id="ARBA00022475"/>
    </source>
</evidence>
<dbReference type="RefSeq" id="WP_155344219.1">
    <property type="nucleotide sequence ID" value="NZ_BAAAHM010000018.1"/>
</dbReference>
<dbReference type="AlphaFoldDB" id="A0A5M3XBN2"/>
<comment type="caution">
    <text evidence="9">The sequence shown here is derived from an EMBL/GenBank/DDBJ whole genome shotgun (WGS) entry which is preliminary data.</text>
</comment>
<evidence type="ECO:0000256" key="6">
    <source>
        <dbReference type="ARBA" id="ARBA00022840"/>
    </source>
</evidence>
<dbReference type="Pfam" id="PF08352">
    <property type="entry name" value="oligo_HPY"/>
    <property type="match status" value="1"/>
</dbReference>
<dbReference type="FunFam" id="3.40.50.300:FF:000016">
    <property type="entry name" value="Oligopeptide ABC transporter ATP-binding component"/>
    <property type="match status" value="1"/>
</dbReference>
<dbReference type="EMBL" id="BLAF01000010">
    <property type="protein sequence ID" value="GES19107.1"/>
    <property type="molecule type" value="Genomic_DNA"/>
</dbReference>
<dbReference type="InterPro" id="IPR003593">
    <property type="entry name" value="AAA+_ATPase"/>
</dbReference>
<keyword evidence="7" id="KW-0472">Membrane</keyword>
<dbReference type="PANTHER" id="PTHR43297">
    <property type="entry name" value="OLIGOPEPTIDE TRANSPORT ATP-BINDING PROTEIN APPD"/>
    <property type="match status" value="1"/>
</dbReference>
<dbReference type="OrthoDB" id="9809030at2"/>
<dbReference type="GO" id="GO:0016887">
    <property type="term" value="F:ATP hydrolysis activity"/>
    <property type="evidence" value="ECO:0007669"/>
    <property type="project" value="InterPro"/>
</dbReference>
<dbReference type="Pfam" id="PF00005">
    <property type="entry name" value="ABC_tran"/>
    <property type="match status" value="1"/>
</dbReference>
<keyword evidence="3" id="KW-0813">Transport</keyword>
<keyword evidence="10" id="KW-1185">Reference proteome</keyword>
<dbReference type="Proteomes" id="UP000377595">
    <property type="component" value="Unassembled WGS sequence"/>
</dbReference>
<organism evidence="9 10">
    <name type="scientific">Acrocarpospora pleiomorpha</name>
    <dbReference type="NCBI Taxonomy" id="90975"/>
    <lineage>
        <taxon>Bacteria</taxon>
        <taxon>Bacillati</taxon>
        <taxon>Actinomycetota</taxon>
        <taxon>Actinomycetes</taxon>
        <taxon>Streptosporangiales</taxon>
        <taxon>Streptosporangiaceae</taxon>
        <taxon>Acrocarpospora</taxon>
    </lineage>
</organism>
<dbReference type="PROSITE" id="PS50893">
    <property type="entry name" value="ABC_TRANSPORTER_2"/>
    <property type="match status" value="1"/>
</dbReference>
<dbReference type="PROSITE" id="PS00211">
    <property type="entry name" value="ABC_TRANSPORTER_1"/>
    <property type="match status" value="1"/>
</dbReference>
<dbReference type="NCBIfam" id="TIGR01727">
    <property type="entry name" value="oligo_HPY"/>
    <property type="match status" value="1"/>
</dbReference>
<feature type="domain" description="ABC transporter" evidence="8">
    <location>
        <begin position="8"/>
        <end position="256"/>
    </location>
</feature>
<comment type="subcellular location">
    <subcellularLocation>
        <location evidence="1">Cell membrane</location>
        <topology evidence="1">Peripheral membrane protein</topology>
    </subcellularLocation>
</comment>
<evidence type="ECO:0000256" key="7">
    <source>
        <dbReference type="ARBA" id="ARBA00023136"/>
    </source>
</evidence>
<evidence type="ECO:0000313" key="9">
    <source>
        <dbReference type="EMBL" id="GES19107.1"/>
    </source>
</evidence>